<dbReference type="WBParaSite" id="RSKR_0000176700.1">
    <property type="protein sequence ID" value="RSKR_0000176700.1"/>
    <property type="gene ID" value="RSKR_0000176700"/>
</dbReference>
<dbReference type="Proteomes" id="UP000095286">
    <property type="component" value="Unplaced"/>
</dbReference>
<protein>
    <submittedName>
        <fullName evidence="2">Oxidoreductase</fullName>
    </submittedName>
</protein>
<evidence type="ECO:0000313" key="1">
    <source>
        <dbReference type="Proteomes" id="UP000095286"/>
    </source>
</evidence>
<organism evidence="1 2">
    <name type="scientific">Rhabditophanes sp. KR3021</name>
    <dbReference type="NCBI Taxonomy" id="114890"/>
    <lineage>
        <taxon>Eukaryota</taxon>
        <taxon>Metazoa</taxon>
        <taxon>Ecdysozoa</taxon>
        <taxon>Nematoda</taxon>
        <taxon>Chromadorea</taxon>
        <taxon>Rhabditida</taxon>
        <taxon>Tylenchina</taxon>
        <taxon>Panagrolaimomorpha</taxon>
        <taxon>Strongyloidoidea</taxon>
        <taxon>Alloionematidae</taxon>
        <taxon>Rhabditophanes</taxon>
    </lineage>
</organism>
<evidence type="ECO:0000313" key="2">
    <source>
        <dbReference type="WBParaSite" id="RSKR_0000176700.1"/>
    </source>
</evidence>
<proteinExistence type="predicted"/>
<reference evidence="2" key="1">
    <citation type="submission" date="2016-11" db="UniProtKB">
        <authorList>
            <consortium name="WormBaseParasite"/>
        </authorList>
    </citation>
    <scope>IDENTIFICATION</scope>
    <source>
        <strain evidence="2">KR3021</strain>
    </source>
</reference>
<accession>A0AC35TL83</accession>
<name>A0AC35TL83_9BILA</name>
<sequence length="432" mass="46691">MSRFTDKVVIITGGGSGIGLGAALKFADENAKVVITGRSENKLKDAIEEMKKTGAKDQNLFYIVSDVSTEEDAKRVVNETIKKFGKIDILLNNAGVVSNPDCNNLQHIQTYDYVFSINVRGVILLSSEAIPHLIKTKGNIVNVSSIAPFYATANATYYAMSKADQAYEWGGSGIGLGAALKFADENAKVVITGRSENKLKDAIEEMKKTGAKDQNLFYIVSDVSTEEDAKRVVNETIKKFGKIDVLLNNAGVVSNPDCNNLQHIQTYDYVFSINVRGVILLSSEAIPHLIKTKGNIVNVSSIAPFYATANATYYAMSKAALNSYTVSLAGKLAKDGVRANLINPGLVRTPIFMQVKSEDGSKMTDESLSEVDEFCKKSVPMGRFGTPAEIANHILFLASDQASFVTGSINISDGGYSVRSACTVSHYDNILV</sequence>